<protein>
    <submittedName>
        <fullName evidence="1">Uncharacterized protein</fullName>
    </submittedName>
</protein>
<keyword evidence="2" id="KW-1185">Reference proteome</keyword>
<organism evidence="1 2">
    <name type="scientific">Caballeronia calidae</name>
    <dbReference type="NCBI Taxonomy" id="1777139"/>
    <lineage>
        <taxon>Bacteria</taxon>
        <taxon>Pseudomonadati</taxon>
        <taxon>Pseudomonadota</taxon>
        <taxon>Betaproteobacteria</taxon>
        <taxon>Burkholderiales</taxon>
        <taxon>Burkholderiaceae</taxon>
        <taxon>Caballeronia</taxon>
    </lineage>
</organism>
<proteinExistence type="predicted"/>
<evidence type="ECO:0000313" key="2">
    <source>
        <dbReference type="Proteomes" id="UP000071859"/>
    </source>
</evidence>
<dbReference type="AlphaFoldDB" id="A0A157ZBE4"/>
<evidence type="ECO:0000313" key="1">
    <source>
        <dbReference type="EMBL" id="SAK42851.1"/>
    </source>
</evidence>
<dbReference type="EMBL" id="FCOX02000001">
    <property type="protein sequence ID" value="SAK42851.1"/>
    <property type="molecule type" value="Genomic_DNA"/>
</dbReference>
<name>A0A157ZBE4_9BURK</name>
<dbReference type="Proteomes" id="UP000071859">
    <property type="component" value="Unassembled WGS sequence"/>
</dbReference>
<gene>
    <name evidence="1" type="ORF">AWB78_00374</name>
</gene>
<sequence length="40" mass="4395">MAMSAPIGSWLFPGRVKFSSTLADKGLNTFGNGHREDRIE</sequence>
<comment type="caution">
    <text evidence="1">The sequence shown here is derived from an EMBL/GenBank/DDBJ whole genome shotgun (WGS) entry which is preliminary data.</text>
</comment>
<accession>A0A157ZBE4</accession>
<reference evidence="1" key="1">
    <citation type="submission" date="2016-01" db="EMBL/GenBank/DDBJ databases">
        <authorList>
            <person name="Peeters C."/>
        </authorList>
    </citation>
    <scope>NUCLEOTIDE SEQUENCE</scope>
    <source>
        <strain evidence="1">LMG 29321</strain>
    </source>
</reference>